<name>A0A7W8E7G8_9BACT</name>
<evidence type="ECO:0000313" key="2">
    <source>
        <dbReference type="EMBL" id="MBB5060245.1"/>
    </source>
</evidence>
<gene>
    <name evidence="2" type="ORF">HDF16_004981</name>
</gene>
<comment type="caution">
    <text evidence="2">The sequence shown here is derived from an EMBL/GenBank/DDBJ whole genome shotgun (WGS) entry which is preliminary data.</text>
</comment>
<feature type="region of interest" description="Disordered" evidence="1">
    <location>
        <begin position="40"/>
        <end position="76"/>
    </location>
</feature>
<keyword evidence="3" id="KW-1185">Reference proteome</keyword>
<dbReference type="Proteomes" id="UP000540989">
    <property type="component" value="Unassembled WGS sequence"/>
</dbReference>
<accession>A0A7W8E7G8</accession>
<reference evidence="2 3" key="1">
    <citation type="submission" date="2020-08" db="EMBL/GenBank/DDBJ databases">
        <title>Genomic Encyclopedia of Type Strains, Phase IV (KMG-V): Genome sequencing to study the core and pangenomes of soil and plant-associated prokaryotes.</title>
        <authorList>
            <person name="Whitman W."/>
        </authorList>
    </citation>
    <scope>NUCLEOTIDE SEQUENCE [LARGE SCALE GENOMIC DNA]</scope>
    <source>
        <strain evidence="2 3">M8UP14</strain>
    </source>
</reference>
<protein>
    <submittedName>
        <fullName evidence="2">Uncharacterized protein</fullName>
    </submittedName>
</protein>
<evidence type="ECO:0000313" key="3">
    <source>
        <dbReference type="Proteomes" id="UP000540989"/>
    </source>
</evidence>
<proteinExistence type="predicted"/>
<evidence type="ECO:0000256" key="1">
    <source>
        <dbReference type="SAM" id="MobiDB-lite"/>
    </source>
</evidence>
<organism evidence="2 3">
    <name type="scientific">Granulicella aggregans</name>
    <dbReference type="NCBI Taxonomy" id="474949"/>
    <lineage>
        <taxon>Bacteria</taxon>
        <taxon>Pseudomonadati</taxon>
        <taxon>Acidobacteriota</taxon>
        <taxon>Terriglobia</taxon>
        <taxon>Terriglobales</taxon>
        <taxon>Acidobacteriaceae</taxon>
        <taxon>Granulicella</taxon>
    </lineage>
</organism>
<sequence length="76" mass="8374">MLNPENNASRNFVSPELKEWVPAEYEAGYAVGRVIPYSRQSTLRDSDDSPEPQTPLADPAHQLNCGQSEPSDAELS</sequence>
<dbReference type="AlphaFoldDB" id="A0A7W8E7G8"/>
<dbReference type="EMBL" id="JACHIP010000011">
    <property type="protein sequence ID" value="MBB5060245.1"/>
    <property type="molecule type" value="Genomic_DNA"/>
</dbReference>